<reference evidence="8" key="1">
    <citation type="submission" date="2009-10" db="EMBL/GenBank/DDBJ databases">
        <title>Diversity of trophic interactions inside an arsenic-rich microbial ecosystem.</title>
        <authorList>
            <person name="Bertin P.N."/>
            <person name="Heinrich-Salmeron A."/>
            <person name="Pelletier E."/>
            <person name="Goulhen-Chollet F."/>
            <person name="Arsene-Ploetze F."/>
            <person name="Gallien S."/>
            <person name="Calteau A."/>
            <person name="Vallenet D."/>
            <person name="Casiot C."/>
            <person name="Chane-Woon-Ming B."/>
            <person name="Giloteaux L."/>
            <person name="Barakat M."/>
            <person name="Bonnefoy V."/>
            <person name="Bruneel O."/>
            <person name="Chandler M."/>
            <person name="Cleiss J."/>
            <person name="Duran R."/>
            <person name="Elbaz-Poulichet F."/>
            <person name="Fonknechten N."/>
            <person name="Lauga B."/>
            <person name="Mornico D."/>
            <person name="Ortet P."/>
            <person name="Schaeffer C."/>
            <person name="Siguier P."/>
            <person name="Alexander Thil Smith A."/>
            <person name="Van Dorsselaer A."/>
            <person name="Weissenbach J."/>
            <person name="Medigue C."/>
            <person name="Le Paslier D."/>
        </authorList>
    </citation>
    <scope>NUCLEOTIDE SEQUENCE</scope>
</reference>
<dbReference type="InterPro" id="IPR036097">
    <property type="entry name" value="HisK_dim/P_sf"/>
</dbReference>
<dbReference type="InterPro" id="IPR004358">
    <property type="entry name" value="Sig_transdc_His_kin-like_C"/>
</dbReference>
<evidence type="ECO:0000256" key="6">
    <source>
        <dbReference type="ARBA" id="ARBA00023012"/>
    </source>
</evidence>
<dbReference type="EMBL" id="CABL01000008">
    <property type="protein sequence ID" value="CBH75323.1"/>
    <property type="molecule type" value="Genomic_DNA"/>
</dbReference>
<evidence type="ECO:0000256" key="3">
    <source>
        <dbReference type="ARBA" id="ARBA00022553"/>
    </source>
</evidence>
<keyword evidence="5 8" id="KW-0418">Kinase</keyword>
<dbReference type="Pfam" id="PF01590">
    <property type="entry name" value="GAF"/>
    <property type="match status" value="1"/>
</dbReference>
<gene>
    <name evidence="8" type="ORF">CARN1_1340</name>
</gene>
<dbReference type="SMART" id="SM00387">
    <property type="entry name" value="HATPase_c"/>
    <property type="match status" value="1"/>
</dbReference>
<evidence type="ECO:0000259" key="7">
    <source>
        <dbReference type="PROSITE" id="PS50109"/>
    </source>
</evidence>
<protein>
    <recommendedName>
        <fullName evidence="2">histidine kinase</fullName>
        <ecNumber evidence="2">2.7.13.3</ecNumber>
    </recommendedName>
</protein>
<comment type="caution">
    <text evidence="8">The sequence shown here is derived from an EMBL/GenBank/DDBJ whole genome shotgun (WGS) entry which is preliminary data.</text>
</comment>
<evidence type="ECO:0000256" key="5">
    <source>
        <dbReference type="ARBA" id="ARBA00022777"/>
    </source>
</evidence>
<dbReference type="EC" id="2.7.13.3" evidence="2"/>
<accession>E6PFT6</accession>
<name>E6PFT6_9ZZZZ</name>
<dbReference type="PANTHER" id="PTHR43711:SF28">
    <property type="entry name" value="SENSOR HISTIDINE KINASE YXDK"/>
    <property type="match status" value="1"/>
</dbReference>
<dbReference type="InterPro" id="IPR050736">
    <property type="entry name" value="Sensor_HK_Regulatory"/>
</dbReference>
<dbReference type="GO" id="GO:0000155">
    <property type="term" value="F:phosphorelay sensor kinase activity"/>
    <property type="evidence" value="ECO:0007669"/>
    <property type="project" value="InterPro"/>
</dbReference>
<dbReference type="Pfam" id="PF13185">
    <property type="entry name" value="GAF_2"/>
    <property type="match status" value="1"/>
</dbReference>
<evidence type="ECO:0000256" key="1">
    <source>
        <dbReference type="ARBA" id="ARBA00000085"/>
    </source>
</evidence>
<dbReference type="Pfam" id="PF02518">
    <property type="entry name" value="HATPase_c"/>
    <property type="match status" value="1"/>
</dbReference>
<dbReference type="SUPFAM" id="SSF55781">
    <property type="entry name" value="GAF domain-like"/>
    <property type="match status" value="3"/>
</dbReference>
<keyword evidence="4 8" id="KW-0808">Transferase</keyword>
<dbReference type="Gene3D" id="3.30.565.10">
    <property type="entry name" value="Histidine kinase-like ATPase, C-terminal domain"/>
    <property type="match status" value="1"/>
</dbReference>
<dbReference type="Gene3D" id="1.10.287.130">
    <property type="match status" value="1"/>
</dbReference>
<dbReference type="PROSITE" id="PS50109">
    <property type="entry name" value="HIS_KIN"/>
    <property type="match status" value="1"/>
</dbReference>
<dbReference type="InterPro" id="IPR003661">
    <property type="entry name" value="HisK_dim/P_dom"/>
</dbReference>
<evidence type="ECO:0000256" key="4">
    <source>
        <dbReference type="ARBA" id="ARBA00022679"/>
    </source>
</evidence>
<dbReference type="InterPro" id="IPR005467">
    <property type="entry name" value="His_kinase_dom"/>
</dbReference>
<feature type="domain" description="Histidine kinase" evidence="7">
    <location>
        <begin position="661"/>
        <end position="869"/>
    </location>
</feature>
<dbReference type="Pfam" id="PF00512">
    <property type="entry name" value="HisKA"/>
    <property type="match status" value="1"/>
</dbReference>
<dbReference type="PRINTS" id="PR00344">
    <property type="entry name" value="BCTRLSENSOR"/>
</dbReference>
<dbReference type="InterPro" id="IPR003018">
    <property type="entry name" value="GAF"/>
</dbReference>
<dbReference type="PANTHER" id="PTHR43711">
    <property type="entry name" value="TWO-COMPONENT HISTIDINE KINASE"/>
    <property type="match status" value="1"/>
</dbReference>
<dbReference type="SUPFAM" id="SSF55874">
    <property type="entry name" value="ATPase domain of HSP90 chaperone/DNA topoisomerase II/histidine kinase"/>
    <property type="match status" value="1"/>
</dbReference>
<dbReference type="InterPro" id="IPR003594">
    <property type="entry name" value="HATPase_dom"/>
</dbReference>
<dbReference type="InterPro" id="IPR036890">
    <property type="entry name" value="HATPase_C_sf"/>
</dbReference>
<dbReference type="Gene3D" id="3.30.450.40">
    <property type="match status" value="4"/>
</dbReference>
<sequence length="883" mass="95796">MTQGDSQGLFTALAALIAASDPQDRANVLARGAAEITRARFASALLFVDDTLVVATAPEGATGFRLRDGSHELRRLFLHALARFEREGVCFVPRDKQRVLAGVSPSSLDCDMLFVPLIASQKTIGVLAFGLDAPLDGATQADLVAFCGVATHLLDTSRALEAAHRLSRDSQLLAMVNERLHKSLDRKDVLSGIVSGVRSAFNADTCTIFERSGSARVVPVASSAPFVDAPTTAIELESELRKVFSGLAARRDDYDTGHDAAKGGARSAIGVPFIVDGKIENALVLESAQPHAFDDADISALRSLAFHVGLALSNARLYERERARRTQAESLERVVRILRDTQYVDEVLLVFVVTTSHELPIDCFAYVLDGDTLVRRAMRSRDNSRGFTPFDRVERAGLEPFLVVDDPSDSALLPRSTREALFGDGSGVVVPLRIDGNLWGLIAMRSVDGGFMWPQDERAMFVRTLASHLEIALANAHAYERERRRAQERETLAEAARTILGQVDLPTLAEVMSRLAASLVDAEQACVLRWMGDRYGLVGSFGGPVEDLIARTGLALDMRVTQAMGIGPEERRVQRLIEGVGFAVAPLVHGAGDASNDAIDAFLLVGAKGETRFGRDRLRLLQELGALTALALRNLELYAASTDANRALHDSNQFKDDLLAMLAHDFRGPLTVIEGYCELLMENAKTNSEEIETIYGQAKRLVRLAEDALALAHSQGESFALEQTPTDFANYVEENLAEIAPNNPRVVFAPSEKNIIVELDRSRFRHVLDNLISNALKYSGEAIIVNVAKKGSRAVLEVTDHGIGIPQSDLATVFSRFGRASNARNQGIEGSGIGLYVAKKIAEAHRGSIQVRSKENAGSTFSVDLPLSPVLEPTTTSDLSRSI</sequence>
<proteinExistence type="predicted"/>
<dbReference type="SMART" id="SM00388">
    <property type="entry name" value="HisKA"/>
    <property type="match status" value="1"/>
</dbReference>
<evidence type="ECO:0000313" key="8">
    <source>
        <dbReference type="EMBL" id="CBH75323.1"/>
    </source>
</evidence>
<dbReference type="AlphaFoldDB" id="E6PFT6"/>
<dbReference type="SUPFAM" id="SSF47384">
    <property type="entry name" value="Homodimeric domain of signal transducing histidine kinase"/>
    <property type="match status" value="1"/>
</dbReference>
<keyword evidence="6" id="KW-0902">Two-component regulatory system</keyword>
<comment type="catalytic activity">
    <reaction evidence="1">
        <text>ATP + protein L-histidine = ADP + protein N-phospho-L-histidine.</text>
        <dbReference type="EC" id="2.7.13.3"/>
    </reaction>
</comment>
<dbReference type="CDD" id="cd00075">
    <property type="entry name" value="HATPase"/>
    <property type="match status" value="1"/>
</dbReference>
<keyword evidence="3" id="KW-0597">Phosphoprotein</keyword>
<dbReference type="CDD" id="cd00082">
    <property type="entry name" value="HisKA"/>
    <property type="match status" value="1"/>
</dbReference>
<organism evidence="8">
    <name type="scientific">mine drainage metagenome</name>
    <dbReference type="NCBI Taxonomy" id="410659"/>
    <lineage>
        <taxon>unclassified sequences</taxon>
        <taxon>metagenomes</taxon>
        <taxon>ecological metagenomes</taxon>
    </lineage>
</organism>
<evidence type="ECO:0000256" key="2">
    <source>
        <dbReference type="ARBA" id="ARBA00012438"/>
    </source>
</evidence>
<dbReference type="FunFam" id="3.30.565.10:FF:000006">
    <property type="entry name" value="Sensor histidine kinase WalK"/>
    <property type="match status" value="1"/>
</dbReference>
<dbReference type="InterPro" id="IPR029016">
    <property type="entry name" value="GAF-like_dom_sf"/>
</dbReference>
<dbReference type="SMART" id="SM00065">
    <property type="entry name" value="GAF"/>
    <property type="match status" value="3"/>
</dbReference>